<keyword evidence="3" id="KW-0547">Nucleotide-binding</keyword>
<dbReference type="PANTHER" id="PTHR43671:SF13">
    <property type="entry name" value="SERINE_THREONINE-PROTEIN KINASE NEK2"/>
    <property type="match status" value="1"/>
</dbReference>
<keyword evidence="5" id="KW-0067">ATP-binding</keyword>
<reference evidence="8" key="1">
    <citation type="submission" date="2021-01" db="EMBL/GenBank/DDBJ databases">
        <authorList>
            <person name="Corre E."/>
            <person name="Pelletier E."/>
            <person name="Niang G."/>
            <person name="Scheremetjew M."/>
            <person name="Finn R."/>
            <person name="Kale V."/>
            <person name="Holt S."/>
            <person name="Cochrane G."/>
            <person name="Meng A."/>
            <person name="Brown T."/>
            <person name="Cohen L."/>
        </authorList>
    </citation>
    <scope>NUCLEOTIDE SEQUENCE</scope>
    <source>
        <strain evidence="8">308</strain>
    </source>
</reference>
<dbReference type="InterPro" id="IPR000719">
    <property type="entry name" value="Prot_kinase_dom"/>
</dbReference>
<dbReference type="PROSITE" id="PS00109">
    <property type="entry name" value="PROTEIN_KINASE_TYR"/>
    <property type="match status" value="1"/>
</dbReference>
<dbReference type="Gene3D" id="1.10.510.10">
    <property type="entry name" value="Transferase(Phosphotransferase) domain 1"/>
    <property type="match status" value="1"/>
</dbReference>
<dbReference type="EC" id="2.7.11.1" evidence="1"/>
<dbReference type="AlphaFoldDB" id="A0A6U5LPY7"/>
<dbReference type="PANTHER" id="PTHR43671">
    <property type="entry name" value="SERINE/THREONINE-PROTEIN KINASE NEK"/>
    <property type="match status" value="1"/>
</dbReference>
<name>A0A6U5LPY7_9STRA</name>
<evidence type="ECO:0000313" key="8">
    <source>
        <dbReference type="EMBL" id="CAD8901673.1"/>
    </source>
</evidence>
<dbReference type="InterPro" id="IPR050660">
    <property type="entry name" value="NEK_Ser/Thr_kinase"/>
</dbReference>
<evidence type="ECO:0000313" key="7">
    <source>
        <dbReference type="EMBL" id="CAD8901671.1"/>
    </source>
</evidence>
<dbReference type="EMBL" id="HBFR01039510">
    <property type="protein sequence ID" value="CAD8901671.1"/>
    <property type="molecule type" value="Transcribed_RNA"/>
</dbReference>
<feature type="domain" description="Protein kinase" evidence="6">
    <location>
        <begin position="1"/>
        <end position="185"/>
    </location>
</feature>
<evidence type="ECO:0000259" key="6">
    <source>
        <dbReference type="PROSITE" id="PS50011"/>
    </source>
</evidence>
<proteinExistence type="predicted"/>
<evidence type="ECO:0000256" key="5">
    <source>
        <dbReference type="ARBA" id="ARBA00022840"/>
    </source>
</evidence>
<dbReference type="InterPro" id="IPR011009">
    <property type="entry name" value="Kinase-like_dom_sf"/>
</dbReference>
<evidence type="ECO:0000256" key="3">
    <source>
        <dbReference type="ARBA" id="ARBA00022741"/>
    </source>
</evidence>
<dbReference type="SUPFAM" id="SSF56112">
    <property type="entry name" value="Protein kinase-like (PK-like)"/>
    <property type="match status" value="1"/>
</dbReference>
<dbReference type="GO" id="GO:0004674">
    <property type="term" value="F:protein serine/threonine kinase activity"/>
    <property type="evidence" value="ECO:0007669"/>
    <property type="project" value="UniProtKB-EC"/>
</dbReference>
<dbReference type="InterPro" id="IPR008266">
    <property type="entry name" value="Tyr_kinase_AS"/>
</dbReference>
<evidence type="ECO:0000256" key="1">
    <source>
        <dbReference type="ARBA" id="ARBA00012513"/>
    </source>
</evidence>
<sequence>MAGAASIALAVSDLQNVDGLDRPTIIHRDISLVNYVIVKGRMKLNDFNGSYMIKWDKERDQPCNIRDHQFCGYDGRRVDARSPEECLDNPLSAKLDVYGLGFVLFNLLTGKRPYHLEPGNKTLTNDDYRQLIVNDIPPSLSNKIEDSKDSATIAVKTAIRMAMTHFPQERPTAKAIADYLITSYVEARGGKI</sequence>
<keyword evidence="4" id="KW-0418">Kinase</keyword>
<organism evidence="8">
    <name type="scientific">Corethron hystrix</name>
    <dbReference type="NCBI Taxonomy" id="216773"/>
    <lineage>
        <taxon>Eukaryota</taxon>
        <taxon>Sar</taxon>
        <taxon>Stramenopiles</taxon>
        <taxon>Ochrophyta</taxon>
        <taxon>Bacillariophyta</taxon>
        <taxon>Coscinodiscophyceae</taxon>
        <taxon>Corethrophycidae</taxon>
        <taxon>Corethrales</taxon>
        <taxon>Corethraceae</taxon>
        <taxon>Corethron</taxon>
    </lineage>
</organism>
<accession>A0A6U5LPY7</accession>
<dbReference type="Pfam" id="PF00069">
    <property type="entry name" value="Pkinase"/>
    <property type="match status" value="1"/>
</dbReference>
<gene>
    <name evidence="7" type="ORF">CHYS00102_LOCUS28890</name>
    <name evidence="8" type="ORF">CHYS00102_LOCUS28892</name>
</gene>
<evidence type="ECO:0000256" key="4">
    <source>
        <dbReference type="ARBA" id="ARBA00022777"/>
    </source>
</evidence>
<keyword evidence="2" id="KW-0808">Transferase</keyword>
<dbReference type="GO" id="GO:0005524">
    <property type="term" value="F:ATP binding"/>
    <property type="evidence" value="ECO:0007669"/>
    <property type="project" value="UniProtKB-KW"/>
</dbReference>
<evidence type="ECO:0000256" key="2">
    <source>
        <dbReference type="ARBA" id="ARBA00022679"/>
    </source>
</evidence>
<dbReference type="PROSITE" id="PS50011">
    <property type="entry name" value="PROTEIN_KINASE_DOM"/>
    <property type="match status" value="1"/>
</dbReference>
<protein>
    <recommendedName>
        <fullName evidence="1">non-specific serine/threonine protein kinase</fullName>
        <ecNumber evidence="1">2.7.11.1</ecNumber>
    </recommendedName>
</protein>
<dbReference type="EMBL" id="HBFR01039512">
    <property type="protein sequence ID" value="CAD8901673.1"/>
    <property type="molecule type" value="Transcribed_RNA"/>
</dbReference>